<evidence type="ECO:0000313" key="3">
    <source>
        <dbReference type="EMBL" id="MBB4663173.1"/>
    </source>
</evidence>
<dbReference type="SMART" id="SM00943">
    <property type="entry name" value="Prim-Pol"/>
    <property type="match status" value="1"/>
</dbReference>
<evidence type="ECO:0000259" key="2">
    <source>
        <dbReference type="SMART" id="SM00943"/>
    </source>
</evidence>
<feature type="compositionally biased region" description="Polar residues" evidence="1">
    <location>
        <begin position="158"/>
        <end position="172"/>
    </location>
</feature>
<feature type="region of interest" description="Disordered" evidence="1">
    <location>
        <begin position="158"/>
        <end position="182"/>
    </location>
</feature>
<evidence type="ECO:0000256" key="1">
    <source>
        <dbReference type="SAM" id="MobiDB-lite"/>
    </source>
</evidence>
<dbReference type="EMBL" id="JACHNU010000003">
    <property type="protein sequence ID" value="MBB4663173.1"/>
    <property type="molecule type" value="Genomic_DNA"/>
</dbReference>
<sequence>MTGVNTALELHQRGFWLIPLAAGSKTPNFRVLNAVYDGTAGWGGLTDRRASVPEITAWFEHDPRTNVGIVVTDGMVVVDVDDPSRFDHHHPPTPTVRTRRGFHLYFAGRHAGVAKTAWGEVRGTGSYVVAPPSVVDGHTYEWPLGLDRAELAPLPEWASTSPLTTRTNGPSRTSRETGSDEALTRSAMAVAAALRSMGRPDALDPAGERQRDFACLLPGHDDAHPSATVFRSASGAFRYRCRGCGANLSLARLFATVTTGRHVADDEMRGPTAARWLRRLWHQAGFEPVTIAGRLPQGVSVTAMELAAGFRLLAALRDDDETIPYTALFAAGWCNLDLEAAKAGLKELRACGWLRPTGPSRPGVGYLYETPSEDRAAESGAVDVLPPDRPAPIERHDRVPVLHPASERGDERQVRVAEFLPDDSLVVAASSTAAVGLHAMERTRSVGAVAGCLDAETEECGQRWRRKPGYFFFNPSSRPSDRSRGRPSCPRGRTG</sequence>
<comment type="caution">
    <text evidence="3">The sequence shown here is derived from an EMBL/GenBank/DDBJ whole genome shotgun (WGS) entry which is preliminary data.</text>
</comment>
<protein>
    <recommendedName>
        <fullName evidence="2">DNA primase/polymerase bifunctional N-terminal domain-containing protein</fullName>
    </recommendedName>
</protein>
<organism evidence="3 4">
    <name type="scientific">Conexibacter arvalis</name>
    <dbReference type="NCBI Taxonomy" id="912552"/>
    <lineage>
        <taxon>Bacteria</taxon>
        <taxon>Bacillati</taxon>
        <taxon>Actinomycetota</taxon>
        <taxon>Thermoleophilia</taxon>
        <taxon>Solirubrobacterales</taxon>
        <taxon>Conexibacteraceae</taxon>
        <taxon>Conexibacter</taxon>
    </lineage>
</organism>
<evidence type="ECO:0000313" key="4">
    <source>
        <dbReference type="Proteomes" id="UP000585272"/>
    </source>
</evidence>
<feature type="compositionally biased region" description="Low complexity" evidence="1">
    <location>
        <begin position="486"/>
        <end position="495"/>
    </location>
</feature>
<accession>A0A840IG44</accession>
<feature type="domain" description="DNA primase/polymerase bifunctional N-terminal" evidence="2">
    <location>
        <begin position="7"/>
        <end position="158"/>
    </location>
</feature>
<dbReference type="Pfam" id="PF09250">
    <property type="entry name" value="Prim-Pol"/>
    <property type="match status" value="1"/>
</dbReference>
<name>A0A840IG44_9ACTN</name>
<gene>
    <name evidence="3" type="ORF">BDZ31_002762</name>
</gene>
<proteinExistence type="predicted"/>
<dbReference type="Proteomes" id="UP000585272">
    <property type="component" value="Unassembled WGS sequence"/>
</dbReference>
<reference evidence="3 4" key="1">
    <citation type="submission" date="2020-08" db="EMBL/GenBank/DDBJ databases">
        <title>Genomic Encyclopedia of Archaeal and Bacterial Type Strains, Phase II (KMG-II): from individual species to whole genera.</title>
        <authorList>
            <person name="Goeker M."/>
        </authorList>
    </citation>
    <scope>NUCLEOTIDE SEQUENCE [LARGE SCALE GENOMIC DNA]</scope>
    <source>
        <strain evidence="3 4">DSM 23288</strain>
    </source>
</reference>
<dbReference type="AlphaFoldDB" id="A0A840IG44"/>
<dbReference type="InterPro" id="IPR015330">
    <property type="entry name" value="DNA_primase/pol_bifunc_N"/>
</dbReference>
<dbReference type="RefSeq" id="WP_183342901.1">
    <property type="nucleotide sequence ID" value="NZ_JACHNU010000003.1"/>
</dbReference>
<dbReference type="SUPFAM" id="SSF56747">
    <property type="entry name" value="Prim-pol domain"/>
    <property type="match status" value="1"/>
</dbReference>
<keyword evidence="4" id="KW-1185">Reference proteome</keyword>
<feature type="region of interest" description="Disordered" evidence="1">
    <location>
        <begin position="471"/>
        <end position="495"/>
    </location>
</feature>